<reference evidence="1 2" key="1">
    <citation type="submission" date="2016-10" db="EMBL/GenBank/DDBJ databases">
        <title>Paenibacillus species isolates.</title>
        <authorList>
            <person name="Beno S.M."/>
        </authorList>
    </citation>
    <scope>NUCLEOTIDE SEQUENCE [LARGE SCALE GENOMIC DNA]</scope>
    <source>
        <strain evidence="1 2">FSL H7-0604</strain>
    </source>
</reference>
<proteinExistence type="predicted"/>
<name>A0A1R0XBK8_9BACL</name>
<sequence>MKSKDVKSALGVIAISGGLLALTALAVPKIVAYTTVNQNVSQANVSYTQELNQKPAVQLASSQIPVLKVATKTPVSTIKSYFERTVTAEEIKQINEYAEKARLTGKDEQLTRQFTDQENKRRMLLDDQYKYDGLRPKQKLPLKSGSSEFYLDQSKFTYVFPKRELTDEEMLQLIDWNYRFNYVVSLNLVLAQPDKKDISQDEALRRAKESVSRLFGVDLSKLQAQTSYHKPFPDSKGQWFVNFLPYRAETLRAQDKSYFMYNTFVDAKSGTVLDTTIVDLSYKRTPITAAINKKISQDSSWLQAAKSIVVDKQGETRAITSSSIIKDSAYDKSGVVAVLVKLKDGSTYTAELRYPEKTLRCLIYTPVSK</sequence>
<dbReference type="EMBL" id="MKQP01000017">
    <property type="protein sequence ID" value="OMD32448.1"/>
    <property type="molecule type" value="Genomic_DNA"/>
</dbReference>
<comment type="caution">
    <text evidence="1">The sequence shown here is derived from an EMBL/GenBank/DDBJ whole genome shotgun (WGS) entry which is preliminary data.</text>
</comment>
<gene>
    <name evidence="1" type="ORF">BJP51_15160</name>
</gene>
<accession>A0A1R0XBK8</accession>
<dbReference type="RefSeq" id="WP_036683077.1">
    <property type="nucleotide sequence ID" value="NZ_MKQP01000017.1"/>
</dbReference>
<dbReference type="AlphaFoldDB" id="A0A1R0XBK8"/>
<dbReference type="Proteomes" id="UP000187465">
    <property type="component" value="Unassembled WGS sequence"/>
</dbReference>
<protein>
    <submittedName>
        <fullName evidence="1">Uncharacterized protein</fullName>
    </submittedName>
</protein>
<evidence type="ECO:0000313" key="1">
    <source>
        <dbReference type="EMBL" id="OMD32448.1"/>
    </source>
</evidence>
<organism evidence="1 2">
    <name type="scientific">Paenibacillus odorifer</name>
    <dbReference type="NCBI Taxonomy" id="189426"/>
    <lineage>
        <taxon>Bacteria</taxon>
        <taxon>Bacillati</taxon>
        <taxon>Bacillota</taxon>
        <taxon>Bacilli</taxon>
        <taxon>Bacillales</taxon>
        <taxon>Paenibacillaceae</taxon>
        <taxon>Paenibacillus</taxon>
    </lineage>
</organism>
<evidence type="ECO:0000313" key="2">
    <source>
        <dbReference type="Proteomes" id="UP000187465"/>
    </source>
</evidence>